<keyword evidence="7 13" id="KW-0808">Transferase</keyword>
<evidence type="ECO:0000256" key="5">
    <source>
        <dbReference type="ARBA" id="ARBA00022516"/>
    </source>
</evidence>
<dbReference type="GO" id="GO:0005524">
    <property type="term" value="F:ATP binding"/>
    <property type="evidence" value="ECO:0007669"/>
    <property type="project" value="UniProtKB-UniRule"/>
</dbReference>
<evidence type="ECO:0000256" key="9">
    <source>
        <dbReference type="ARBA" id="ARBA00022777"/>
    </source>
</evidence>
<name>A0A4V2PGW1_9GAMM</name>
<dbReference type="OrthoDB" id="9766423at2"/>
<keyword evidence="15" id="KW-1185">Reference proteome</keyword>
<dbReference type="Proteomes" id="UP000295707">
    <property type="component" value="Unassembled WGS sequence"/>
</dbReference>
<comment type="similarity">
    <text evidence="13">Belongs to the LpxK family.</text>
</comment>
<evidence type="ECO:0000256" key="3">
    <source>
        <dbReference type="ARBA" id="ARBA00012071"/>
    </source>
</evidence>
<comment type="catalytic activity">
    <reaction evidence="13">
        <text>a lipid A disaccharide + ATP = a lipid IVA + ADP + H(+)</text>
        <dbReference type="Rhea" id="RHEA:67840"/>
        <dbReference type="ChEBI" id="CHEBI:15378"/>
        <dbReference type="ChEBI" id="CHEBI:30616"/>
        <dbReference type="ChEBI" id="CHEBI:176343"/>
        <dbReference type="ChEBI" id="CHEBI:176425"/>
        <dbReference type="ChEBI" id="CHEBI:456216"/>
        <dbReference type="EC" id="2.7.1.130"/>
    </reaction>
</comment>
<keyword evidence="6 13" id="KW-0441">Lipid A biosynthesis</keyword>
<sequence length="334" mass="36507">MIRDNLEHWLNRIWYAETPPPAWLMPLSCLYCTLVRIRRKARRAGLLPAIHPGVTTVVVGNLTVGGTGKTPFVTALVCLLSEQGLHVGIITRGYGGKAANWPHRVTADSDPYASGDEAVLLAQSCAVPVYAGSDRLAAARALLAENPVDVLVSDDGLQHEQLGRDIEIVMIDPLRGFGNRHCLPAGPLREPVSRLQQVDTTVALGEHPEAGFHIASEPGDAINLLDPHNRRPLGSFANQPCHAVAGISNPGRFFGMLNAQGLQPDTRHFGDHHPFIEADIRFDDDFPVLMTAKDAVKCRAFAGKNCWYVPLELNPGPAFTKWLLETLKRKKYCG</sequence>
<dbReference type="Pfam" id="PF02606">
    <property type="entry name" value="LpxK"/>
    <property type="match status" value="1"/>
</dbReference>
<dbReference type="PANTHER" id="PTHR42724">
    <property type="entry name" value="TETRAACYLDISACCHARIDE 4'-KINASE"/>
    <property type="match status" value="1"/>
</dbReference>
<keyword evidence="10 13" id="KW-0067">ATP-binding</keyword>
<reference evidence="14 15" key="1">
    <citation type="submission" date="2019-03" db="EMBL/GenBank/DDBJ databases">
        <title>Genomic Encyclopedia of Type Strains, Phase IV (KMG-IV): sequencing the most valuable type-strain genomes for metagenomic binning, comparative biology and taxonomic classification.</title>
        <authorList>
            <person name="Goeker M."/>
        </authorList>
    </citation>
    <scope>NUCLEOTIDE SEQUENCE [LARGE SCALE GENOMIC DNA]</scope>
    <source>
        <strain evidence="14 15">DSM 19610</strain>
    </source>
</reference>
<evidence type="ECO:0000256" key="2">
    <source>
        <dbReference type="ARBA" id="ARBA00004870"/>
    </source>
</evidence>
<dbReference type="NCBIfam" id="TIGR00682">
    <property type="entry name" value="lpxK"/>
    <property type="match status" value="1"/>
</dbReference>
<evidence type="ECO:0000256" key="11">
    <source>
        <dbReference type="ARBA" id="ARBA00023098"/>
    </source>
</evidence>
<evidence type="ECO:0000256" key="6">
    <source>
        <dbReference type="ARBA" id="ARBA00022556"/>
    </source>
</evidence>
<dbReference type="GO" id="GO:0009029">
    <property type="term" value="F:lipid-A 4'-kinase activity"/>
    <property type="evidence" value="ECO:0007669"/>
    <property type="project" value="UniProtKB-UniRule"/>
</dbReference>
<evidence type="ECO:0000256" key="10">
    <source>
        <dbReference type="ARBA" id="ARBA00022840"/>
    </source>
</evidence>
<dbReference type="EMBL" id="SMFX01000001">
    <property type="protein sequence ID" value="TCK18366.1"/>
    <property type="molecule type" value="Genomic_DNA"/>
</dbReference>
<evidence type="ECO:0000256" key="7">
    <source>
        <dbReference type="ARBA" id="ARBA00022679"/>
    </source>
</evidence>
<dbReference type="GO" id="GO:0005886">
    <property type="term" value="C:plasma membrane"/>
    <property type="evidence" value="ECO:0007669"/>
    <property type="project" value="TreeGrafter"/>
</dbReference>
<evidence type="ECO:0000313" key="15">
    <source>
        <dbReference type="Proteomes" id="UP000295707"/>
    </source>
</evidence>
<evidence type="ECO:0000256" key="13">
    <source>
        <dbReference type="HAMAP-Rule" id="MF_00409"/>
    </source>
</evidence>
<comment type="pathway">
    <text evidence="2 13">Glycolipid biosynthesis; lipid IV(A) biosynthesis; lipid IV(A) from (3R)-3-hydroxytetradecanoyl-[acyl-carrier-protein] and UDP-N-acetyl-alpha-D-glucosamine: step 6/6.</text>
</comment>
<feature type="binding site" evidence="13">
    <location>
        <begin position="63"/>
        <end position="70"/>
    </location>
    <ligand>
        <name>ATP</name>
        <dbReference type="ChEBI" id="CHEBI:30616"/>
    </ligand>
</feature>
<keyword evidence="9 13" id="KW-0418">Kinase</keyword>
<accession>A0A4V2PGW1</accession>
<evidence type="ECO:0000256" key="8">
    <source>
        <dbReference type="ARBA" id="ARBA00022741"/>
    </source>
</evidence>
<dbReference type="InterPro" id="IPR003758">
    <property type="entry name" value="LpxK"/>
</dbReference>
<keyword evidence="5 13" id="KW-0444">Lipid biosynthesis</keyword>
<evidence type="ECO:0000313" key="14">
    <source>
        <dbReference type="EMBL" id="TCK18366.1"/>
    </source>
</evidence>
<comment type="function">
    <text evidence="1 13">Transfers the gamma-phosphate of ATP to the 4'-position of a tetraacyldisaccharide 1-phosphate intermediate (termed DS-1-P) to form tetraacyldisaccharide 1,4'-bis-phosphate (lipid IVA).</text>
</comment>
<dbReference type="PANTHER" id="PTHR42724:SF1">
    <property type="entry name" value="TETRAACYLDISACCHARIDE 4'-KINASE, MITOCHONDRIAL-RELATED"/>
    <property type="match status" value="1"/>
</dbReference>
<evidence type="ECO:0000256" key="1">
    <source>
        <dbReference type="ARBA" id="ARBA00002274"/>
    </source>
</evidence>
<gene>
    <name evidence="13" type="primary">lpxK</name>
    <name evidence="14" type="ORF">DFR30_1644</name>
</gene>
<dbReference type="EC" id="2.7.1.130" evidence="3 13"/>
<evidence type="ECO:0000256" key="12">
    <source>
        <dbReference type="ARBA" id="ARBA00029757"/>
    </source>
</evidence>
<dbReference type="AlphaFoldDB" id="A0A4V2PGW1"/>
<dbReference type="RefSeq" id="WP_132972175.1">
    <property type="nucleotide sequence ID" value="NZ_SMFX01000001.1"/>
</dbReference>
<proteinExistence type="inferred from homology"/>
<protein>
    <recommendedName>
        <fullName evidence="4 13">Tetraacyldisaccharide 4'-kinase</fullName>
        <ecNumber evidence="3 13">2.7.1.130</ecNumber>
    </recommendedName>
    <alternativeName>
        <fullName evidence="12 13">Lipid A 4'-kinase</fullName>
    </alternativeName>
</protein>
<dbReference type="UniPathway" id="UPA00359">
    <property type="reaction ID" value="UER00482"/>
</dbReference>
<dbReference type="GO" id="GO:0009245">
    <property type="term" value="P:lipid A biosynthetic process"/>
    <property type="evidence" value="ECO:0007669"/>
    <property type="project" value="UniProtKB-UniRule"/>
</dbReference>
<comment type="caution">
    <text evidence="14">The sequence shown here is derived from an EMBL/GenBank/DDBJ whole genome shotgun (WGS) entry which is preliminary data.</text>
</comment>
<dbReference type="HAMAP" id="MF_00409">
    <property type="entry name" value="LpxK"/>
    <property type="match status" value="1"/>
</dbReference>
<dbReference type="SUPFAM" id="SSF52540">
    <property type="entry name" value="P-loop containing nucleoside triphosphate hydrolases"/>
    <property type="match status" value="1"/>
</dbReference>
<evidence type="ECO:0000256" key="4">
    <source>
        <dbReference type="ARBA" id="ARBA00016436"/>
    </source>
</evidence>
<keyword evidence="8 13" id="KW-0547">Nucleotide-binding</keyword>
<dbReference type="InterPro" id="IPR027417">
    <property type="entry name" value="P-loop_NTPase"/>
</dbReference>
<dbReference type="GO" id="GO:0009244">
    <property type="term" value="P:lipopolysaccharide core region biosynthetic process"/>
    <property type="evidence" value="ECO:0007669"/>
    <property type="project" value="TreeGrafter"/>
</dbReference>
<organism evidence="14 15">
    <name type="scientific">Thiogranum longum</name>
    <dbReference type="NCBI Taxonomy" id="1537524"/>
    <lineage>
        <taxon>Bacteria</taxon>
        <taxon>Pseudomonadati</taxon>
        <taxon>Pseudomonadota</taxon>
        <taxon>Gammaproteobacteria</taxon>
        <taxon>Chromatiales</taxon>
        <taxon>Ectothiorhodospiraceae</taxon>
        <taxon>Thiogranum</taxon>
    </lineage>
</organism>
<keyword evidence="11 13" id="KW-0443">Lipid metabolism</keyword>